<keyword evidence="1" id="KW-1133">Transmembrane helix</keyword>
<dbReference type="Proteomes" id="UP000580250">
    <property type="component" value="Unassembled WGS sequence"/>
</dbReference>
<reference evidence="2 3" key="1">
    <citation type="submission" date="2020-08" db="EMBL/GenBank/DDBJ databases">
        <authorList>
            <person name="Koutsovoulos G."/>
            <person name="Danchin GJ E."/>
        </authorList>
    </citation>
    <scope>NUCLEOTIDE SEQUENCE [LARGE SCALE GENOMIC DNA]</scope>
</reference>
<comment type="caution">
    <text evidence="2">The sequence shown here is derived from an EMBL/GenBank/DDBJ whole genome shotgun (WGS) entry which is preliminary data.</text>
</comment>
<protein>
    <submittedName>
        <fullName evidence="2">Uncharacterized protein</fullName>
    </submittedName>
</protein>
<name>A0A6V7TL30_MELEN</name>
<dbReference type="AlphaFoldDB" id="A0A6V7TL30"/>
<evidence type="ECO:0000313" key="2">
    <source>
        <dbReference type="EMBL" id="CAD2126539.1"/>
    </source>
</evidence>
<sequence length="114" mass="13065">MPLLPSRFSNVVPVFKNHFSNNSLSFHFTCLDLFFIFSHNYIFNQQTTKPVPLPSPSLNDALNSSSSWRYSLLLSQIHTFSLFSFPQIPFLLSVCICMLAAVLISQTRFRCRGK</sequence>
<accession>A0A6V7TL30</accession>
<keyword evidence="1" id="KW-0812">Transmembrane</keyword>
<dbReference type="EMBL" id="CAJEWN010000005">
    <property type="protein sequence ID" value="CAD2126539.1"/>
    <property type="molecule type" value="Genomic_DNA"/>
</dbReference>
<proteinExistence type="predicted"/>
<evidence type="ECO:0000256" key="1">
    <source>
        <dbReference type="SAM" id="Phobius"/>
    </source>
</evidence>
<feature type="transmembrane region" description="Helical" evidence="1">
    <location>
        <begin position="80"/>
        <end position="104"/>
    </location>
</feature>
<gene>
    <name evidence="2" type="ORF">MENT_LOCUS1534</name>
</gene>
<keyword evidence="1" id="KW-0472">Membrane</keyword>
<organism evidence="2 3">
    <name type="scientific">Meloidogyne enterolobii</name>
    <name type="common">Root-knot nematode worm</name>
    <name type="synonym">Meloidogyne mayaguensis</name>
    <dbReference type="NCBI Taxonomy" id="390850"/>
    <lineage>
        <taxon>Eukaryota</taxon>
        <taxon>Metazoa</taxon>
        <taxon>Ecdysozoa</taxon>
        <taxon>Nematoda</taxon>
        <taxon>Chromadorea</taxon>
        <taxon>Rhabditida</taxon>
        <taxon>Tylenchina</taxon>
        <taxon>Tylenchomorpha</taxon>
        <taxon>Tylenchoidea</taxon>
        <taxon>Meloidogynidae</taxon>
        <taxon>Meloidogyninae</taxon>
        <taxon>Meloidogyne</taxon>
    </lineage>
</organism>
<evidence type="ECO:0000313" key="3">
    <source>
        <dbReference type="Proteomes" id="UP000580250"/>
    </source>
</evidence>